<reference evidence="4" key="2">
    <citation type="submission" date="2020-09" db="EMBL/GenBank/DDBJ databases">
        <authorList>
            <person name="Sun Q."/>
            <person name="Ohkuma M."/>
        </authorList>
    </citation>
    <scope>NUCLEOTIDE SEQUENCE</scope>
    <source>
        <strain evidence="4">JCM 3346</strain>
    </source>
</reference>
<dbReference type="PANTHER" id="PTHR43877:SF2">
    <property type="entry name" value="AMINOALKYLPHOSPHONATE N-ACETYLTRANSFERASE-RELATED"/>
    <property type="match status" value="1"/>
</dbReference>
<evidence type="ECO:0000256" key="2">
    <source>
        <dbReference type="ARBA" id="ARBA00023315"/>
    </source>
</evidence>
<sequence>MDDDYRARVLNGQVAVAMLDELPVGLIVTVLASDHLFVENVAVDPAHHGQGVGGALLRHAEDLAECAGVPEVRLYTNAAMVENLAMYAKRGYEERERRHEDGFDRVYFVKRIGRSPLLD</sequence>
<name>A0A918CK88_AGRME</name>
<feature type="domain" description="N-acetyltransferase" evidence="3">
    <location>
        <begin position="1"/>
        <end position="113"/>
    </location>
</feature>
<keyword evidence="5" id="KW-1185">Reference proteome</keyword>
<proteinExistence type="predicted"/>
<dbReference type="PROSITE" id="PS51186">
    <property type="entry name" value="GNAT"/>
    <property type="match status" value="1"/>
</dbReference>
<keyword evidence="1" id="KW-0808">Transferase</keyword>
<comment type="caution">
    <text evidence="4">The sequence shown here is derived from an EMBL/GenBank/DDBJ whole genome shotgun (WGS) entry which is preliminary data.</text>
</comment>
<dbReference type="InterPro" id="IPR050832">
    <property type="entry name" value="Bact_Acetyltransf"/>
</dbReference>
<dbReference type="GO" id="GO:0016747">
    <property type="term" value="F:acyltransferase activity, transferring groups other than amino-acyl groups"/>
    <property type="evidence" value="ECO:0007669"/>
    <property type="project" value="InterPro"/>
</dbReference>
<evidence type="ECO:0000259" key="3">
    <source>
        <dbReference type="PROSITE" id="PS51186"/>
    </source>
</evidence>
<reference evidence="4" key="1">
    <citation type="journal article" date="2014" name="Int. J. Syst. Evol. Microbiol.">
        <title>Complete genome sequence of Corynebacterium casei LMG S-19264T (=DSM 44701T), isolated from a smear-ripened cheese.</title>
        <authorList>
            <consortium name="US DOE Joint Genome Institute (JGI-PGF)"/>
            <person name="Walter F."/>
            <person name="Albersmeier A."/>
            <person name="Kalinowski J."/>
            <person name="Ruckert C."/>
        </authorList>
    </citation>
    <scope>NUCLEOTIDE SEQUENCE</scope>
    <source>
        <strain evidence="4">JCM 3346</strain>
    </source>
</reference>
<dbReference type="AlphaFoldDB" id="A0A918CK88"/>
<dbReference type="Gene3D" id="3.40.630.30">
    <property type="match status" value="1"/>
</dbReference>
<dbReference type="RefSeq" id="WP_229781682.1">
    <property type="nucleotide sequence ID" value="NZ_BMRJ01000002.1"/>
</dbReference>
<dbReference type="SUPFAM" id="SSF55729">
    <property type="entry name" value="Acyl-CoA N-acyltransferases (Nat)"/>
    <property type="match status" value="1"/>
</dbReference>
<evidence type="ECO:0000256" key="1">
    <source>
        <dbReference type="ARBA" id="ARBA00022679"/>
    </source>
</evidence>
<evidence type="ECO:0000313" key="4">
    <source>
        <dbReference type="EMBL" id="GGR27445.1"/>
    </source>
</evidence>
<protein>
    <recommendedName>
        <fullName evidence="3">N-acetyltransferase domain-containing protein</fullName>
    </recommendedName>
</protein>
<dbReference type="EMBL" id="BMRJ01000002">
    <property type="protein sequence ID" value="GGR27445.1"/>
    <property type="molecule type" value="Genomic_DNA"/>
</dbReference>
<organism evidence="4 5">
    <name type="scientific">Agromyces mediolanus</name>
    <name type="common">Corynebacterium mediolanum</name>
    <dbReference type="NCBI Taxonomy" id="41986"/>
    <lineage>
        <taxon>Bacteria</taxon>
        <taxon>Bacillati</taxon>
        <taxon>Actinomycetota</taxon>
        <taxon>Actinomycetes</taxon>
        <taxon>Micrococcales</taxon>
        <taxon>Microbacteriaceae</taxon>
        <taxon>Agromyces</taxon>
    </lineage>
</organism>
<dbReference type="Proteomes" id="UP000610303">
    <property type="component" value="Unassembled WGS sequence"/>
</dbReference>
<dbReference type="PANTHER" id="PTHR43877">
    <property type="entry name" value="AMINOALKYLPHOSPHONATE N-ACETYLTRANSFERASE-RELATED-RELATED"/>
    <property type="match status" value="1"/>
</dbReference>
<evidence type="ECO:0000313" key="5">
    <source>
        <dbReference type="Proteomes" id="UP000610303"/>
    </source>
</evidence>
<gene>
    <name evidence="4" type="ORF">GCM10010196_21300</name>
</gene>
<accession>A0A918CK88</accession>
<dbReference type="InterPro" id="IPR000182">
    <property type="entry name" value="GNAT_dom"/>
</dbReference>
<dbReference type="InterPro" id="IPR016181">
    <property type="entry name" value="Acyl_CoA_acyltransferase"/>
</dbReference>
<keyword evidence="2" id="KW-0012">Acyltransferase</keyword>
<dbReference type="CDD" id="cd04301">
    <property type="entry name" value="NAT_SF"/>
    <property type="match status" value="1"/>
</dbReference>
<dbReference type="Pfam" id="PF13508">
    <property type="entry name" value="Acetyltransf_7"/>
    <property type="match status" value="1"/>
</dbReference>